<evidence type="ECO:0000259" key="5">
    <source>
        <dbReference type="PROSITE" id="PS51764"/>
    </source>
</evidence>
<dbReference type="PANTHER" id="PTHR40079">
    <property type="entry name" value="MANNAN ENDO-1,4-BETA-MANNOSIDASE E-RELATED"/>
    <property type="match status" value="1"/>
</dbReference>
<dbReference type="PRINTS" id="PR00739">
    <property type="entry name" value="GLHYDRLASE26"/>
</dbReference>
<comment type="similarity">
    <text evidence="1">Belongs to the glycosyl hydrolase 26 family.</text>
</comment>
<organism evidence="6 7">
    <name type="scientific">Prorocentrum cordatum</name>
    <dbReference type="NCBI Taxonomy" id="2364126"/>
    <lineage>
        <taxon>Eukaryota</taxon>
        <taxon>Sar</taxon>
        <taxon>Alveolata</taxon>
        <taxon>Dinophyceae</taxon>
        <taxon>Prorocentrales</taxon>
        <taxon>Prorocentraceae</taxon>
        <taxon>Prorocentrum</taxon>
    </lineage>
</organism>
<evidence type="ECO:0000313" key="7">
    <source>
        <dbReference type="Proteomes" id="UP001189429"/>
    </source>
</evidence>
<evidence type="ECO:0000256" key="2">
    <source>
        <dbReference type="ARBA" id="ARBA00022801"/>
    </source>
</evidence>
<dbReference type="PANTHER" id="PTHR40079:SF4">
    <property type="entry name" value="GH26 DOMAIN-CONTAINING PROTEIN-RELATED"/>
    <property type="match status" value="1"/>
</dbReference>
<dbReference type="EMBL" id="CAUYUJ010001183">
    <property type="protein sequence ID" value="CAK0794660.1"/>
    <property type="molecule type" value="Genomic_DNA"/>
</dbReference>
<feature type="signal peptide" evidence="4">
    <location>
        <begin position="1"/>
        <end position="26"/>
    </location>
</feature>
<keyword evidence="3" id="KW-0326">Glycosidase</keyword>
<dbReference type="Gene3D" id="3.20.20.80">
    <property type="entry name" value="Glycosidases"/>
    <property type="match status" value="1"/>
</dbReference>
<gene>
    <name evidence="6" type="ORF">PCOR1329_LOCUS4574</name>
</gene>
<feature type="chain" id="PRO_5047518336" description="GH26 domain-containing protein" evidence="4">
    <location>
        <begin position="27"/>
        <end position="474"/>
    </location>
</feature>
<dbReference type="InterPro" id="IPR000805">
    <property type="entry name" value="Glyco_hydro_26"/>
</dbReference>
<dbReference type="Pfam" id="PF02156">
    <property type="entry name" value="Glyco_hydro_26"/>
    <property type="match status" value="1"/>
</dbReference>
<keyword evidence="2" id="KW-0378">Hydrolase</keyword>
<evidence type="ECO:0000313" key="6">
    <source>
        <dbReference type="EMBL" id="CAK0794660.1"/>
    </source>
</evidence>
<name>A0ABN9PNK9_9DINO</name>
<accession>A0ABN9PNK9</accession>
<evidence type="ECO:0000256" key="3">
    <source>
        <dbReference type="ARBA" id="ARBA00023295"/>
    </source>
</evidence>
<dbReference type="InterPro" id="IPR022790">
    <property type="entry name" value="GH26_dom"/>
</dbReference>
<reference evidence="6" key="1">
    <citation type="submission" date="2023-10" db="EMBL/GenBank/DDBJ databases">
        <authorList>
            <person name="Chen Y."/>
            <person name="Shah S."/>
            <person name="Dougan E. K."/>
            <person name="Thang M."/>
            <person name="Chan C."/>
        </authorList>
    </citation>
    <scope>NUCLEOTIDE SEQUENCE [LARGE SCALE GENOMIC DNA]</scope>
</reference>
<keyword evidence="7" id="KW-1185">Reference proteome</keyword>
<evidence type="ECO:0000256" key="4">
    <source>
        <dbReference type="SAM" id="SignalP"/>
    </source>
</evidence>
<keyword evidence="4" id="KW-0732">Signal</keyword>
<dbReference type="Proteomes" id="UP001189429">
    <property type="component" value="Unassembled WGS sequence"/>
</dbReference>
<sequence>MSVPTPWLLGLFLLGILRSFLPKIQTSVTEGVFWWEASGELVDDGTDRPEASGAVTAQGGPVTTVAKTQFLNDSLRTSTSPAAVELYQRLSSNMVSSAPKTLFGHQDDFAYGYAWPYKRGEPLPKYGDAWKSDVFFATNQKEYPAVFGFDIHNLDSKSGRNIDGIDKDDMRKWIHGLFHGPSKLSLGGGKPIVTLSMHQANPLTGGTAFDNTPGTVKAILPGGEKHDHYVNGVLAALAAFFRDLSSAGIAVVFRPYHEHNQKWSWWQTTACTAEEFVQLWRMTVDYLRGPGGVDNVLYAISPQDVGGDSPDGALAEYFDERYPGDAYVDLWGFDAYRLYDGTEAHRLGRKLRMLVDHSLAEGRRKGLTHPKPVLLTEVGGLARSGQGKPDYVPHSWWTRHLGHALEMAQSRVAYALVWRNEYQSLDCFVPVPLGGFRSICQLEDFQEWVSRTTVGLLAFTGIPPDDTAASVQIV</sequence>
<proteinExistence type="inferred from homology"/>
<feature type="domain" description="GH26" evidence="5">
    <location>
        <begin position="81"/>
        <end position="452"/>
    </location>
</feature>
<evidence type="ECO:0000256" key="1">
    <source>
        <dbReference type="ARBA" id="ARBA00007754"/>
    </source>
</evidence>
<dbReference type="InterPro" id="IPR017853">
    <property type="entry name" value="GH"/>
</dbReference>
<comment type="caution">
    <text evidence="6">The sequence shown here is derived from an EMBL/GenBank/DDBJ whole genome shotgun (WGS) entry which is preliminary data.</text>
</comment>
<dbReference type="PROSITE" id="PS51764">
    <property type="entry name" value="GH26"/>
    <property type="match status" value="1"/>
</dbReference>
<protein>
    <recommendedName>
        <fullName evidence="5">GH26 domain-containing protein</fullName>
    </recommendedName>
</protein>
<dbReference type="SUPFAM" id="SSF51445">
    <property type="entry name" value="(Trans)glycosidases"/>
    <property type="match status" value="1"/>
</dbReference>